<comment type="caution">
    <text evidence="2">The sequence shown here is derived from an EMBL/GenBank/DDBJ whole genome shotgun (WGS) entry which is preliminary data.</text>
</comment>
<organism evidence="2">
    <name type="scientific">mine drainage metagenome</name>
    <dbReference type="NCBI Taxonomy" id="410659"/>
    <lineage>
        <taxon>unclassified sequences</taxon>
        <taxon>metagenomes</taxon>
        <taxon>ecological metagenomes</taxon>
    </lineage>
</organism>
<sequence length="174" mass="19699">MSPIRSFEPVSSVDARVLILGSMPGRRSLEQNQYYAHPSNVFWKIMGELVGAYPGMPYQERLAILRTAGIALWDVLDSCVRETSMDSDIRQESANDFSSFFARHPHITQVFFNGSKAEQCFRKFVQDKQTLPPLKLQRLPSTSPAHAGLPYADKLQAWRAVMSDLPKDPKRKNA</sequence>
<dbReference type="SUPFAM" id="SSF52141">
    <property type="entry name" value="Uracil-DNA glycosylase-like"/>
    <property type="match status" value="1"/>
</dbReference>
<dbReference type="InterPro" id="IPR036895">
    <property type="entry name" value="Uracil-DNA_glycosylase-like_sf"/>
</dbReference>
<dbReference type="CDD" id="cd10032">
    <property type="entry name" value="UDG-F6_HDG"/>
    <property type="match status" value="1"/>
</dbReference>
<dbReference type="InterPro" id="IPR026353">
    <property type="entry name" value="Hypoxan-DNA_Glyclase"/>
</dbReference>
<dbReference type="EMBL" id="MLJW01000067">
    <property type="protein sequence ID" value="OIR03342.1"/>
    <property type="molecule type" value="Genomic_DNA"/>
</dbReference>
<dbReference type="Gene3D" id="3.40.470.10">
    <property type="entry name" value="Uracil-DNA glycosylase-like domain"/>
    <property type="match status" value="1"/>
</dbReference>
<dbReference type="Pfam" id="PF03167">
    <property type="entry name" value="UDG"/>
    <property type="match status" value="1"/>
</dbReference>
<protein>
    <submittedName>
        <fullName evidence="2">Uracil DNA glycosylase superfamily protein</fullName>
    </submittedName>
</protein>
<feature type="domain" description="Uracil-DNA glycosylase-like" evidence="1">
    <location>
        <begin position="8"/>
        <end position="159"/>
    </location>
</feature>
<dbReference type="InterPro" id="IPR005122">
    <property type="entry name" value="Uracil-DNA_glycosylase-like"/>
</dbReference>
<gene>
    <name evidence="2" type="ORF">GALL_146140</name>
</gene>
<dbReference type="SMART" id="SM00987">
    <property type="entry name" value="UreE_C"/>
    <property type="match status" value="1"/>
</dbReference>
<name>A0A1J5STG2_9ZZZZ</name>
<evidence type="ECO:0000313" key="2">
    <source>
        <dbReference type="EMBL" id="OIR03342.1"/>
    </source>
</evidence>
<evidence type="ECO:0000259" key="1">
    <source>
        <dbReference type="SMART" id="SM00986"/>
    </source>
</evidence>
<dbReference type="AlphaFoldDB" id="A0A1J5STG2"/>
<dbReference type="SMART" id="SM00986">
    <property type="entry name" value="UDG"/>
    <property type="match status" value="1"/>
</dbReference>
<accession>A0A1J5STG2</accession>
<dbReference type="NCBIfam" id="TIGR04274">
    <property type="entry name" value="hypoxanDNAglyco"/>
    <property type="match status" value="1"/>
</dbReference>
<reference evidence="2" key="1">
    <citation type="submission" date="2016-10" db="EMBL/GenBank/DDBJ databases">
        <title>Sequence of Gallionella enrichment culture.</title>
        <authorList>
            <person name="Poehlein A."/>
            <person name="Muehling M."/>
            <person name="Daniel R."/>
        </authorList>
    </citation>
    <scope>NUCLEOTIDE SEQUENCE</scope>
</reference>
<proteinExistence type="predicted"/>